<dbReference type="SUPFAM" id="SSF56672">
    <property type="entry name" value="DNA/RNA polymerases"/>
    <property type="match status" value="1"/>
</dbReference>
<dbReference type="EMBL" id="CP103416">
    <property type="protein sequence ID" value="UVW34161.1"/>
    <property type="molecule type" value="Genomic_DNA"/>
</dbReference>
<evidence type="ECO:0000259" key="2">
    <source>
        <dbReference type="PROSITE" id="PS50878"/>
    </source>
</evidence>
<reference evidence="3" key="1">
    <citation type="submission" date="2022-08" db="EMBL/GenBank/DDBJ databases">
        <title>Catabolic pathway analysis in culturable SAR92 clade bacteria reveals their overlooked roles in DMSP degradation in coastal seas.</title>
        <authorList>
            <person name="He X."/>
            <person name="Zhang X."/>
            <person name="Zhang Y."/>
        </authorList>
    </citation>
    <scope>NUCLEOTIDE SEQUENCE</scope>
    <source>
        <strain evidence="3">H455</strain>
    </source>
</reference>
<dbReference type="GO" id="GO:0003964">
    <property type="term" value="F:RNA-directed DNA polymerase activity"/>
    <property type="evidence" value="ECO:0007669"/>
    <property type="project" value="UniProtKB-KW"/>
</dbReference>
<dbReference type="EC" id="2.7.7.49" evidence="3"/>
<comment type="similarity">
    <text evidence="1">Belongs to the bacterial reverse transcriptase family.</text>
</comment>
<keyword evidence="3" id="KW-0695">RNA-directed DNA polymerase</keyword>
<evidence type="ECO:0000256" key="1">
    <source>
        <dbReference type="ARBA" id="ARBA00034120"/>
    </source>
</evidence>
<dbReference type="PROSITE" id="PS50878">
    <property type="entry name" value="RT_POL"/>
    <property type="match status" value="1"/>
</dbReference>
<sequence>MNMLQSDLYQNRWVRIRLTAGDKDVVFNNLLTHIDKVSLCEAYKAIDGSKALGIDGVSKRNYGKQLEVNLENLLERIHKGTYKPQAKREVLIPKADGKQRPLAIGCFEDKLVEWTVAKILGSVYEPVFIRNSFGFRSDKSAHQAIQATYKSLKNNKRPHVVEIDFARFFNTIPHRKMMKILGRRITDRRFKGLVGRLMQAAIQTADGVIKPTVVGSPQGSIASPVLANIYLNEMLDQWFIENYASYSVIVRYADDPVFLFRSKAKAKSFVAQLNQRVAQYGLELNQEKTRIINFHNTEKTQFDFLGFTFYWGIGLGLKRRLKVKTQKKQLHKKIQEFDHWVKKIRNQLKTSEIWALAKAKLRGHYNYFGYAMNWTKLNHFYYEAVRSLFKWLNRRSQKCSYNWEGFKERLEQFPLGKPPPTNQLRKLEWSTYV</sequence>
<gene>
    <name evidence="3" type="primary">ltrA</name>
    <name evidence="3" type="ORF">NYF23_09000</name>
</gene>
<proteinExistence type="inferred from homology"/>
<keyword evidence="4" id="KW-1185">Reference proteome</keyword>
<dbReference type="InterPro" id="IPR000477">
    <property type="entry name" value="RT_dom"/>
</dbReference>
<organism evidence="3 4">
    <name type="scientific">SAR92 clade bacterium H455</name>
    <dbReference type="NCBI Taxonomy" id="2974818"/>
    <lineage>
        <taxon>Bacteria</taxon>
        <taxon>Pseudomonadati</taxon>
        <taxon>Pseudomonadota</taxon>
        <taxon>Gammaproteobacteria</taxon>
        <taxon>Cellvibrionales</taxon>
        <taxon>Porticoccaceae</taxon>
        <taxon>SAR92 clade</taxon>
    </lineage>
</organism>
<keyword evidence="3" id="KW-0548">Nucleotidyltransferase</keyword>
<dbReference type="PANTHER" id="PTHR34047:SF8">
    <property type="entry name" value="PROTEIN YKFC"/>
    <property type="match status" value="1"/>
</dbReference>
<dbReference type="Pfam" id="PF00078">
    <property type="entry name" value="RVT_1"/>
    <property type="match status" value="1"/>
</dbReference>
<evidence type="ECO:0000313" key="4">
    <source>
        <dbReference type="Proteomes" id="UP001059934"/>
    </source>
</evidence>
<dbReference type="Proteomes" id="UP001059934">
    <property type="component" value="Chromosome"/>
</dbReference>
<name>A0ABY5TM26_9GAMM</name>
<dbReference type="InterPro" id="IPR051083">
    <property type="entry name" value="GrpII_Intron_Splice-Mob/Def"/>
</dbReference>
<dbReference type="NCBIfam" id="TIGR04416">
    <property type="entry name" value="group_II_RT_mat"/>
    <property type="match status" value="1"/>
</dbReference>
<dbReference type="InterPro" id="IPR030931">
    <property type="entry name" value="Group_II_RT_mat"/>
</dbReference>
<dbReference type="InterPro" id="IPR043502">
    <property type="entry name" value="DNA/RNA_pol_sf"/>
</dbReference>
<dbReference type="Gene3D" id="3.30.70.270">
    <property type="match status" value="1"/>
</dbReference>
<accession>A0ABY5TM26</accession>
<evidence type="ECO:0000313" key="3">
    <source>
        <dbReference type="EMBL" id="UVW34161.1"/>
    </source>
</evidence>
<dbReference type="InterPro" id="IPR043128">
    <property type="entry name" value="Rev_trsase/Diguanyl_cyclase"/>
</dbReference>
<feature type="domain" description="Reverse transcriptase" evidence="2">
    <location>
        <begin position="73"/>
        <end position="309"/>
    </location>
</feature>
<protein>
    <submittedName>
        <fullName evidence="3">Group II intron reverse transcriptase/maturase</fullName>
        <ecNumber evidence="3">2.7.7.49</ecNumber>
    </submittedName>
</protein>
<dbReference type="CDD" id="cd01651">
    <property type="entry name" value="RT_G2_intron"/>
    <property type="match status" value="1"/>
</dbReference>
<dbReference type="PANTHER" id="PTHR34047">
    <property type="entry name" value="NUCLEAR INTRON MATURASE 1, MITOCHONDRIAL-RELATED"/>
    <property type="match status" value="1"/>
</dbReference>
<keyword evidence="3" id="KW-0808">Transferase</keyword>